<dbReference type="GO" id="GO:0005829">
    <property type="term" value="C:cytosol"/>
    <property type="evidence" value="ECO:0007669"/>
    <property type="project" value="TreeGrafter"/>
</dbReference>
<gene>
    <name evidence="12" type="ORF">GUY60_13515</name>
</gene>
<evidence type="ECO:0000256" key="4">
    <source>
        <dbReference type="ARBA" id="ARBA00022840"/>
    </source>
</evidence>
<feature type="compositionally biased region" description="Low complexity" evidence="10">
    <location>
        <begin position="454"/>
        <end position="472"/>
    </location>
</feature>
<dbReference type="AlphaFoldDB" id="A0A964UVJ5"/>
<comment type="catalytic activity">
    <reaction evidence="6">
        <text>Couples ATP hydrolysis with the unwinding of duplex DNA by translocating in the 3'-5' direction.</text>
        <dbReference type="EC" id="5.6.2.4"/>
    </reaction>
</comment>
<dbReference type="GO" id="GO:0000725">
    <property type="term" value="P:recombinational repair"/>
    <property type="evidence" value="ECO:0007669"/>
    <property type="project" value="TreeGrafter"/>
</dbReference>
<feature type="region of interest" description="Disordered" evidence="10">
    <location>
        <begin position="454"/>
        <end position="473"/>
    </location>
</feature>
<keyword evidence="13" id="KW-1185">Reference proteome</keyword>
<dbReference type="OrthoDB" id="3196525at2"/>
<organism evidence="12 13">
    <name type="scientific">Streptomyces boluensis</name>
    <dbReference type="NCBI Taxonomy" id="1775135"/>
    <lineage>
        <taxon>Bacteria</taxon>
        <taxon>Bacillati</taxon>
        <taxon>Actinomycetota</taxon>
        <taxon>Actinomycetes</taxon>
        <taxon>Kitasatosporales</taxon>
        <taxon>Streptomycetaceae</taxon>
        <taxon>Streptomyces</taxon>
    </lineage>
</organism>
<sequence>MPRLALSLDFFSQIAKLQGSVRQGVQAAWAKFDRLTLDELFKDPGLKLESLKNARDPRIRTIRIDRGIRGVVLAPDSGDTFVLLRVLPHDKAIDWAVKRKATVNAVTGAVELRDITTLEALTPAYETLAPAPEQRLFAQHSDSDLNALGIDTTTLRQARVLSDAEQLEVFAPSFPEDQREVLEYLAMGFTVEDVWRDVVAPRLSAAATPARPVDTDDFDTAIRRTGTRVALVTGPEELRDILEQPFAAWRIFLHPAQRKVAYRPSYSGPAQVTGGPGTGKTVVALHRVRHLLGGLREGDRILLTTFTNALVGSLRSGIEALVDDPSLRERVDIMTVDAFARKVVDQAPDVTPRSLLTYNQQAANRWNAAAEAVGLPGAGAFLAQEYKHVVLAQDLTSLREYEAAPRPGRGSRVTPGIKPLVWQAVEHFTAGLKRDGVVTYLQLAAEAARRLDGTEQQLDGTGQQLDGTGQRLDGAERRPYRHIVVDEAQDLHPAQWRLLRAAVPEGPDDLFIAGDPHQRIYDSKVSLKALGIKVSGRSTKMRRNYRSTQQILRWSAALLAGRPIAELEDENRTDSLLGYRSALHGHRPHVYAAADERDEFEAAVAQIQSWTALGVLPEEIGISTRFHKTCEALIEHLTAAGIASVPLTSKATRPKPGVRVGTMHAFKGLEFRCVAVLGVHDEALPLDSAITPAAMDSVQHAADLLAERCLLFVACTRARDGLHVSWHGRPSPFLTDAGVGVE</sequence>
<feature type="binding site" evidence="9">
    <location>
        <begin position="274"/>
        <end position="281"/>
    </location>
    <ligand>
        <name>ATP</name>
        <dbReference type="ChEBI" id="CHEBI:30616"/>
    </ligand>
</feature>
<evidence type="ECO:0000256" key="9">
    <source>
        <dbReference type="PROSITE-ProRule" id="PRU00560"/>
    </source>
</evidence>
<evidence type="ECO:0000256" key="10">
    <source>
        <dbReference type="SAM" id="MobiDB-lite"/>
    </source>
</evidence>
<reference evidence="12" key="1">
    <citation type="submission" date="2020-01" db="EMBL/GenBank/DDBJ databases">
        <title>Whole-genome analyses of novel actinobacteria.</title>
        <authorList>
            <person name="Sahin N."/>
        </authorList>
    </citation>
    <scope>NUCLEOTIDE SEQUENCE</scope>
    <source>
        <strain evidence="12">YC537</strain>
    </source>
</reference>
<dbReference type="Pfam" id="PF13361">
    <property type="entry name" value="UvrD_C"/>
    <property type="match status" value="1"/>
</dbReference>
<evidence type="ECO:0000313" key="13">
    <source>
        <dbReference type="Proteomes" id="UP000598297"/>
    </source>
</evidence>
<dbReference type="Proteomes" id="UP000598297">
    <property type="component" value="Unassembled WGS sequence"/>
</dbReference>
<accession>A0A964UVJ5</accession>
<keyword evidence="4 9" id="KW-0067">ATP-binding</keyword>
<dbReference type="PROSITE" id="PS51198">
    <property type="entry name" value="UVRD_HELICASE_ATP_BIND"/>
    <property type="match status" value="1"/>
</dbReference>
<dbReference type="SUPFAM" id="SSF52540">
    <property type="entry name" value="P-loop containing nucleoside triphosphate hydrolases"/>
    <property type="match status" value="1"/>
</dbReference>
<protein>
    <recommendedName>
        <fullName evidence="7">DNA 3'-5' helicase</fullName>
        <ecNumber evidence="7">5.6.2.4</ecNumber>
    </recommendedName>
</protein>
<keyword evidence="3 9" id="KW-0347">Helicase</keyword>
<dbReference type="InterPro" id="IPR014016">
    <property type="entry name" value="UvrD-like_ATP-bd"/>
</dbReference>
<keyword evidence="5" id="KW-0413">Isomerase</keyword>
<evidence type="ECO:0000256" key="5">
    <source>
        <dbReference type="ARBA" id="ARBA00023235"/>
    </source>
</evidence>
<comment type="catalytic activity">
    <reaction evidence="8">
        <text>ATP + H2O = ADP + phosphate + H(+)</text>
        <dbReference type="Rhea" id="RHEA:13065"/>
        <dbReference type="ChEBI" id="CHEBI:15377"/>
        <dbReference type="ChEBI" id="CHEBI:15378"/>
        <dbReference type="ChEBI" id="CHEBI:30616"/>
        <dbReference type="ChEBI" id="CHEBI:43474"/>
        <dbReference type="ChEBI" id="CHEBI:456216"/>
        <dbReference type="EC" id="5.6.2.4"/>
    </reaction>
</comment>
<dbReference type="GO" id="GO:0005524">
    <property type="term" value="F:ATP binding"/>
    <property type="evidence" value="ECO:0007669"/>
    <property type="project" value="UniProtKB-UniRule"/>
</dbReference>
<keyword evidence="2 9" id="KW-0378">Hydrolase</keyword>
<dbReference type="Gene3D" id="3.40.50.300">
    <property type="entry name" value="P-loop containing nucleotide triphosphate hydrolases"/>
    <property type="match status" value="3"/>
</dbReference>
<dbReference type="RefSeq" id="WP_161697345.1">
    <property type="nucleotide sequence ID" value="NZ_JAAAHS010000083.1"/>
</dbReference>
<dbReference type="EC" id="5.6.2.4" evidence="7"/>
<dbReference type="PANTHER" id="PTHR11070:SF45">
    <property type="entry name" value="DNA 3'-5' HELICASE"/>
    <property type="match status" value="1"/>
</dbReference>
<evidence type="ECO:0000256" key="3">
    <source>
        <dbReference type="ARBA" id="ARBA00022806"/>
    </source>
</evidence>
<feature type="domain" description="UvrD-like helicase ATP-binding" evidence="11">
    <location>
        <begin position="253"/>
        <end position="548"/>
    </location>
</feature>
<evidence type="ECO:0000256" key="6">
    <source>
        <dbReference type="ARBA" id="ARBA00034617"/>
    </source>
</evidence>
<evidence type="ECO:0000256" key="2">
    <source>
        <dbReference type="ARBA" id="ARBA00022801"/>
    </source>
</evidence>
<dbReference type="GO" id="GO:0003677">
    <property type="term" value="F:DNA binding"/>
    <property type="evidence" value="ECO:0007669"/>
    <property type="project" value="InterPro"/>
</dbReference>
<dbReference type="GO" id="GO:0016787">
    <property type="term" value="F:hydrolase activity"/>
    <property type="evidence" value="ECO:0007669"/>
    <property type="project" value="UniProtKB-UniRule"/>
</dbReference>
<dbReference type="InterPro" id="IPR000212">
    <property type="entry name" value="DNA_helicase_UvrD/REP"/>
</dbReference>
<dbReference type="GO" id="GO:0043138">
    <property type="term" value="F:3'-5' DNA helicase activity"/>
    <property type="evidence" value="ECO:0007669"/>
    <property type="project" value="UniProtKB-EC"/>
</dbReference>
<dbReference type="InterPro" id="IPR027417">
    <property type="entry name" value="P-loop_NTPase"/>
</dbReference>
<dbReference type="PANTHER" id="PTHR11070">
    <property type="entry name" value="UVRD / RECB / PCRA DNA HELICASE FAMILY MEMBER"/>
    <property type="match status" value="1"/>
</dbReference>
<dbReference type="InterPro" id="IPR014017">
    <property type="entry name" value="DNA_helicase_UvrD-like_C"/>
</dbReference>
<dbReference type="Pfam" id="PF00580">
    <property type="entry name" value="UvrD-helicase"/>
    <property type="match status" value="1"/>
</dbReference>
<dbReference type="EMBL" id="JAAAHS010000083">
    <property type="protein sequence ID" value="NBE52425.1"/>
    <property type="molecule type" value="Genomic_DNA"/>
</dbReference>
<comment type="caution">
    <text evidence="12">The sequence shown here is derived from an EMBL/GenBank/DDBJ whole genome shotgun (WGS) entry which is preliminary data.</text>
</comment>
<evidence type="ECO:0000256" key="8">
    <source>
        <dbReference type="ARBA" id="ARBA00048988"/>
    </source>
</evidence>
<proteinExistence type="predicted"/>
<evidence type="ECO:0000259" key="11">
    <source>
        <dbReference type="PROSITE" id="PS51198"/>
    </source>
</evidence>
<name>A0A964UVJ5_9ACTN</name>
<evidence type="ECO:0000256" key="1">
    <source>
        <dbReference type="ARBA" id="ARBA00022741"/>
    </source>
</evidence>
<evidence type="ECO:0000256" key="7">
    <source>
        <dbReference type="ARBA" id="ARBA00034808"/>
    </source>
</evidence>
<keyword evidence="1 9" id="KW-0547">Nucleotide-binding</keyword>
<evidence type="ECO:0000313" key="12">
    <source>
        <dbReference type="EMBL" id="NBE52425.1"/>
    </source>
</evidence>